<evidence type="ECO:0000256" key="1">
    <source>
        <dbReference type="ARBA" id="ARBA00004613"/>
    </source>
</evidence>
<dbReference type="InterPro" id="IPR050557">
    <property type="entry name" value="RTX_toxin/Mannuronan_C5-epim"/>
</dbReference>
<evidence type="ECO:0000256" key="3">
    <source>
        <dbReference type="ARBA" id="ARBA00022729"/>
    </source>
</evidence>
<dbReference type="Pfam" id="PF15942">
    <property type="entry name" value="DUF4751"/>
    <property type="match status" value="1"/>
</dbReference>
<name>A0A928ZX14_LEPEC</name>
<dbReference type="PRINTS" id="PR00313">
    <property type="entry name" value="CABNDNGRPT"/>
</dbReference>
<sequence length="1192" mass="127994">MTQITQGGNGHDILTADTFSQENVFKYISWDGSKWSFKREGDVFVHAPNGDFSTEYKVNLIRYKLNGVNWAAKIEGDEIIHARNGDFSVSHPDTIMHYTDWGGSIQTARFANNAFIRASVGEDFIEYTAWDGSWWLARKEGNGFREAPNGDWNKARSSNIINYMSGGQKWTAKVDGEIFTHARHGDFTSSHTDNIIAYQTWGGVTQIATANGNRFNSYDNFMDGGAGDDTMRGSASKDLMRGNTGNDKLVGNAGADVLLGGNGNDTLIGDSEFAELFEPIGKTASPHYGVQDGLSEWPSFDRYPRQLADVNGDGRADIVAFGHHGVGVALGQQDGTFSEGIAASSHYGVQDGSSEWPSFNRYPRQLADVNGDGRADIVAFGHHGVGVALGQQDGTFSEGIAASPHYGVQDGSSEWPSFDRYPRQLADVNGDGRADIVAFGHFGVEVALGQQDGTFSNGIAASSHFGVQDGSSEWPSFNRYPRQLADVNGDGRADIVAFGHYGTMVVLGQQDGTFSSPIGASPHFGVQDGSSTWSSFDRYPRQLADVNGDGRADIVAFGHVGTSVAFGQEDGKFGSPVAASNHFGVQDGASTWSSFGRYPRQIADVNGDGLADVVAFSHFGVNVALSDGEAGLTGSDDILKGGAGDDTLIGGAGRNTLWGDDGNDTFVLDEQGVQIIKDFERGSDKIDVNGADVSNIAFEFTETGTNVLVEQKQAAFVEGVAIGSQDITNASNQLELKPIDDKDHMFSYIRSSLEAWTESYAESVEANPGLTKVDTGNLKLQIVDSEIKVIEPGKSEDKEGNDFQPDFRTSSMLLRNRGTAQPTSTITWEDTKQFASETRTTVGGFIGGKVSVSVEQDLGTDLLLATEETKLTAAVEVNFQFNRSVTTVKRNSESGANGGSYSLTAPPNSVTLVTAQTSGILEYNPTLQIPVLVSGDVSIDLNGDGDLTDAYDIAKLPVNAILQSYRPDLFKGEGGMDSTRLYTSPTDQKLAYQEVTRAILNEKPKGTFIGETTANAVTTYDHDLSSPTIKQLEEGFVEGIQGSEDRYWLLRGGTEPHRASGDILRIDGFEIANDFIGIDHPTIGRLEQVHKATDLLLGQDPGSSLILREMVDIQGRTNTQILYGGTGDLNTIDDNTILVELSNVNMNDLISSQGKNSSVRGGLDSSLIFGAENTIFDKTLAHAGGAFDLTPV</sequence>
<dbReference type="InterPro" id="IPR028994">
    <property type="entry name" value="Integrin_alpha_N"/>
</dbReference>
<dbReference type="EMBL" id="JADEXP010000229">
    <property type="protein sequence ID" value="MBE9069056.1"/>
    <property type="molecule type" value="Genomic_DNA"/>
</dbReference>
<keyword evidence="5" id="KW-1185">Reference proteome</keyword>
<dbReference type="SUPFAM" id="SSF51120">
    <property type="entry name" value="beta-Roll"/>
    <property type="match status" value="2"/>
</dbReference>
<evidence type="ECO:0000256" key="2">
    <source>
        <dbReference type="ARBA" id="ARBA00022525"/>
    </source>
</evidence>
<dbReference type="AlphaFoldDB" id="A0A928ZX14"/>
<dbReference type="InterPro" id="IPR031855">
    <property type="entry name" value="DUF4751"/>
</dbReference>
<dbReference type="GO" id="GO:0005615">
    <property type="term" value="C:extracellular space"/>
    <property type="evidence" value="ECO:0007669"/>
    <property type="project" value="InterPro"/>
</dbReference>
<comment type="subcellular location">
    <subcellularLocation>
        <location evidence="1">Secreted</location>
    </subcellularLocation>
</comment>
<dbReference type="Proteomes" id="UP000615026">
    <property type="component" value="Unassembled WGS sequence"/>
</dbReference>
<dbReference type="PANTHER" id="PTHR38340:SF1">
    <property type="entry name" value="S-LAYER PROTEIN"/>
    <property type="match status" value="1"/>
</dbReference>
<dbReference type="Gene3D" id="2.150.10.10">
    <property type="entry name" value="Serralysin-like metalloprotease, C-terminal"/>
    <property type="match status" value="2"/>
</dbReference>
<dbReference type="RefSeq" id="WP_193994976.1">
    <property type="nucleotide sequence ID" value="NZ_JADEXP010000229.1"/>
</dbReference>
<proteinExistence type="predicted"/>
<evidence type="ECO:0000313" key="4">
    <source>
        <dbReference type="EMBL" id="MBE9069056.1"/>
    </source>
</evidence>
<dbReference type="PROSITE" id="PS00330">
    <property type="entry name" value="HEMOLYSIN_CALCIUM"/>
    <property type="match status" value="1"/>
</dbReference>
<evidence type="ECO:0000313" key="5">
    <source>
        <dbReference type="Proteomes" id="UP000615026"/>
    </source>
</evidence>
<dbReference type="InterPro" id="IPR013517">
    <property type="entry name" value="FG-GAP"/>
</dbReference>
<protein>
    <submittedName>
        <fullName evidence="4">DUF4751 family protein</fullName>
    </submittedName>
</protein>
<dbReference type="InterPro" id="IPR011049">
    <property type="entry name" value="Serralysin-like_metalloprot_C"/>
</dbReference>
<accession>A0A928ZX14</accession>
<keyword evidence="2" id="KW-0964">Secreted</keyword>
<keyword evidence="3" id="KW-0732">Signal</keyword>
<dbReference type="Pfam" id="PF00353">
    <property type="entry name" value="HemolysinCabind"/>
    <property type="match status" value="2"/>
</dbReference>
<reference evidence="4" key="1">
    <citation type="submission" date="2020-10" db="EMBL/GenBank/DDBJ databases">
        <authorList>
            <person name="Castelo-Branco R."/>
            <person name="Eusebio N."/>
            <person name="Adriana R."/>
            <person name="Vieira A."/>
            <person name="Brugerolle De Fraissinette N."/>
            <person name="Rezende De Castro R."/>
            <person name="Schneider M.P."/>
            <person name="Vasconcelos V."/>
            <person name="Leao P.N."/>
        </authorList>
    </citation>
    <scope>NUCLEOTIDE SEQUENCE</scope>
    <source>
        <strain evidence="4">LEGE 11479</strain>
    </source>
</reference>
<dbReference type="InterPro" id="IPR018511">
    <property type="entry name" value="Hemolysin-typ_Ca-bd_CS"/>
</dbReference>
<comment type="caution">
    <text evidence="4">The sequence shown here is derived from an EMBL/GenBank/DDBJ whole genome shotgun (WGS) entry which is preliminary data.</text>
</comment>
<organism evidence="4 5">
    <name type="scientific">Leptolyngbya cf. ectocarpi LEGE 11479</name>
    <dbReference type="NCBI Taxonomy" id="1828722"/>
    <lineage>
        <taxon>Bacteria</taxon>
        <taxon>Bacillati</taxon>
        <taxon>Cyanobacteriota</taxon>
        <taxon>Cyanophyceae</taxon>
        <taxon>Leptolyngbyales</taxon>
        <taxon>Leptolyngbyaceae</taxon>
        <taxon>Leptolyngbya group</taxon>
        <taxon>Leptolyngbya</taxon>
    </lineage>
</organism>
<dbReference type="Gene3D" id="2.130.10.130">
    <property type="entry name" value="Integrin alpha, N-terminal"/>
    <property type="match status" value="2"/>
</dbReference>
<dbReference type="PANTHER" id="PTHR38340">
    <property type="entry name" value="S-LAYER PROTEIN"/>
    <property type="match status" value="1"/>
</dbReference>
<dbReference type="SUPFAM" id="SSF69318">
    <property type="entry name" value="Integrin alpha N-terminal domain"/>
    <property type="match status" value="1"/>
</dbReference>
<dbReference type="Pfam" id="PF13517">
    <property type="entry name" value="FG-GAP_3"/>
    <property type="match status" value="1"/>
</dbReference>
<dbReference type="GO" id="GO:0005509">
    <property type="term" value="F:calcium ion binding"/>
    <property type="evidence" value="ECO:0007669"/>
    <property type="project" value="InterPro"/>
</dbReference>
<gene>
    <name evidence="4" type="ORF">IQ260_20635</name>
</gene>
<dbReference type="InterPro" id="IPR001343">
    <property type="entry name" value="Hemolysn_Ca-bd"/>
</dbReference>